<reference evidence="1 2" key="1">
    <citation type="journal article" date="2014" name="BMC Genomics">
        <title>Comparison of environmental and isolate Sulfobacillus genomes reveals diverse carbon, sulfur, nitrogen, and hydrogen metabolisms.</title>
        <authorList>
            <person name="Justice N.B."/>
            <person name="Norman A."/>
            <person name="Brown C.T."/>
            <person name="Singh A."/>
            <person name="Thomas B.C."/>
            <person name="Banfield J.F."/>
        </authorList>
    </citation>
    <scope>NUCLEOTIDE SEQUENCE [LARGE SCALE GENOMIC DNA]</scope>
    <source>
        <strain evidence="1">AMDSBA1</strain>
    </source>
</reference>
<name>A0A2T2WTE8_9FIRM</name>
<accession>A0A2T2WTE8</accession>
<dbReference type="AlphaFoldDB" id="A0A2T2WTE8"/>
<sequence>MLTSGHPAAPITLTDAYSHYLDELRWFTAHAVHSPLGLSDPDQPATGWSYSLPGDPGHVGEIERTQPDEWVHQALIALWERHQGAVTGRFLWRVTWTASAGWVDRWFARIAPNPWQPYASDFFMDYLPVITKGA</sequence>
<comment type="caution">
    <text evidence="1">The sequence shown here is derived from an EMBL/GenBank/DDBJ whole genome shotgun (WGS) entry which is preliminary data.</text>
</comment>
<organism evidence="1 2">
    <name type="scientific">Sulfobacillus benefaciens</name>
    <dbReference type="NCBI Taxonomy" id="453960"/>
    <lineage>
        <taxon>Bacteria</taxon>
        <taxon>Bacillati</taxon>
        <taxon>Bacillota</taxon>
        <taxon>Clostridia</taxon>
        <taxon>Eubacteriales</taxon>
        <taxon>Clostridiales Family XVII. Incertae Sedis</taxon>
        <taxon>Sulfobacillus</taxon>
    </lineage>
</organism>
<dbReference type="Proteomes" id="UP000242699">
    <property type="component" value="Unassembled WGS sequence"/>
</dbReference>
<evidence type="ECO:0000313" key="2">
    <source>
        <dbReference type="Proteomes" id="UP000242699"/>
    </source>
</evidence>
<gene>
    <name evidence="1" type="ORF">C7B43_16520</name>
</gene>
<proteinExistence type="predicted"/>
<protein>
    <submittedName>
        <fullName evidence="1">Uncharacterized protein</fullName>
    </submittedName>
</protein>
<evidence type="ECO:0000313" key="1">
    <source>
        <dbReference type="EMBL" id="PSR25515.1"/>
    </source>
</evidence>
<dbReference type="EMBL" id="PXYT01000053">
    <property type="protein sequence ID" value="PSR25515.1"/>
    <property type="molecule type" value="Genomic_DNA"/>
</dbReference>